<comment type="caution">
    <text evidence="5">The sequence shown here is derived from an EMBL/GenBank/DDBJ whole genome shotgun (WGS) entry which is preliminary data.</text>
</comment>
<keyword evidence="3" id="KW-0804">Transcription</keyword>
<keyword evidence="2" id="KW-0731">Sigma factor</keyword>
<feature type="domain" description="RNA polymerase sigma-70 region 2" evidence="4">
    <location>
        <begin position="39"/>
        <end position="106"/>
    </location>
</feature>
<dbReference type="InterPro" id="IPR039425">
    <property type="entry name" value="RNA_pol_sigma-70-like"/>
</dbReference>
<name>F0BJK2_9XANT</name>
<evidence type="ECO:0000256" key="1">
    <source>
        <dbReference type="ARBA" id="ARBA00023015"/>
    </source>
</evidence>
<proteinExistence type="predicted"/>
<dbReference type="InterPro" id="IPR007627">
    <property type="entry name" value="RNA_pol_sigma70_r2"/>
</dbReference>
<dbReference type="Pfam" id="PF04542">
    <property type="entry name" value="Sigma70_r2"/>
    <property type="match status" value="1"/>
</dbReference>
<protein>
    <submittedName>
        <fullName evidence="5">RNA polymerase sigma factor, sigma-70 family</fullName>
    </submittedName>
</protein>
<dbReference type="GO" id="GO:0016987">
    <property type="term" value="F:sigma factor activity"/>
    <property type="evidence" value="ECO:0007669"/>
    <property type="project" value="UniProtKB-KW"/>
</dbReference>
<evidence type="ECO:0000256" key="2">
    <source>
        <dbReference type="ARBA" id="ARBA00023082"/>
    </source>
</evidence>
<dbReference type="AlphaFoldDB" id="F0BJK2"/>
<evidence type="ECO:0000313" key="5">
    <source>
        <dbReference type="EMBL" id="EGD07358.1"/>
    </source>
</evidence>
<dbReference type="EMBL" id="AEQV01000220">
    <property type="protein sequence ID" value="EGD07358.1"/>
    <property type="molecule type" value="Genomic_DNA"/>
</dbReference>
<evidence type="ECO:0000313" key="6">
    <source>
        <dbReference type="Proteomes" id="UP000003299"/>
    </source>
</evidence>
<dbReference type="eggNOG" id="COG1595">
    <property type="taxonomic scope" value="Bacteria"/>
</dbReference>
<organism evidence="5 6">
    <name type="scientific">Xanthomonas vesicatoria ATCC 35937</name>
    <dbReference type="NCBI Taxonomy" id="925775"/>
    <lineage>
        <taxon>Bacteria</taxon>
        <taxon>Pseudomonadati</taxon>
        <taxon>Pseudomonadota</taxon>
        <taxon>Gammaproteobacteria</taxon>
        <taxon>Lysobacterales</taxon>
        <taxon>Lysobacteraceae</taxon>
        <taxon>Xanthomonas</taxon>
    </lineage>
</organism>
<dbReference type="SUPFAM" id="SSF88946">
    <property type="entry name" value="Sigma2 domain of RNA polymerase sigma factors"/>
    <property type="match status" value="1"/>
</dbReference>
<keyword evidence="1" id="KW-0805">Transcription regulation</keyword>
<dbReference type="Proteomes" id="UP000003299">
    <property type="component" value="Unassembled WGS sequence"/>
</dbReference>
<dbReference type="InterPro" id="IPR013325">
    <property type="entry name" value="RNA_pol_sigma_r2"/>
</dbReference>
<evidence type="ECO:0000259" key="4">
    <source>
        <dbReference type="Pfam" id="PF04542"/>
    </source>
</evidence>
<gene>
    <name evidence="5" type="ORF">XVE_4462</name>
</gene>
<dbReference type="PANTHER" id="PTHR43133:SF46">
    <property type="entry name" value="RNA POLYMERASE SIGMA-70 FACTOR ECF SUBFAMILY"/>
    <property type="match status" value="1"/>
</dbReference>
<sequence>MLDTSVPIDVLPCATPADRDDAALARAAAAGERAAYEAIYRRHSPRLYALVWRLCGGNAARADDVLQDTFIAAWKALPQFRFQSALGTWLHRLAVNTALMELRARAAFGDHSSDDSEAMLAAVPDGAGCHSIRMDLERALEPRRRVPGRCWCCTTSRAGSTKKLPSNCRWQWAVRKHNCIARAVCCAPGLENTHDPRLP</sequence>
<reference evidence="5 6" key="1">
    <citation type="journal article" date="2011" name="BMC Genomics">
        <title>Comparative genomics reveals diversity among xanthomonads infecting tomato and pepper.</title>
        <authorList>
            <person name="Potnis N."/>
            <person name="Krasileva K."/>
            <person name="Chow V."/>
            <person name="Almeida N.F."/>
            <person name="Patil P.B."/>
            <person name="Ryan R.P."/>
            <person name="Sharlach M."/>
            <person name="Behlau F."/>
            <person name="Dow J.M."/>
            <person name="Momol M.T."/>
            <person name="White F.F."/>
            <person name="Preston J.F."/>
            <person name="Vinatzer B.A."/>
            <person name="Koebnik R."/>
            <person name="Setubal J.C."/>
            <person name="Norman D.J."/>
            <person name="Staskawicz B.J."/>
            <person name="Jones J.B."/>
        </authorList>
    </citation>
    <scope>NUCLEOTIDE SEQUENCE [LARGE SCALE GENOMIC DNA]</scope>
    <source>
        <strain evidence="5 6">ATCC 35937</strain>
    </source>
</reference>
<accession>F0BJK2</accession>
<dbReference type="Gene3D" id="1.10.1740.10">
    <property type="match status" value="1"/>
</dbReference>
<dbReference type="GO" id="GO:0006352">
    <property type="term" value="P:DNA-templated transcription initiation"/>
    <property type="evidence" value="ECO:0007669"/>
    <property type="project" value="InterPro"/>
</dbReference>
<evidence type="ECO:0000256" key="3">
    <source>
        <dbReference type="ARBA" id="ARBA00023163"/>
    </source>
</evidence>
<dbReference type="PANTHER" id="PTHR43133">
    <property type="entry name" value="RNA POLYMERASE ECF-TYPE SIGMA FACTO"/>
    <property type="match status" value="1"/>
</dbReference>